<comment type="caution">
    <text evidence="1">The sequence shown here is derived from an EMBL/GenBank/DDBJ whole genome shotgun (WGS) entry which is preliminary data.</text>
</comment>
<keyword evidence="2" id="KW-1185">Reference proteome</keyword>
<reference evidence="1 2" key="1">
    <citation type="journal article" date="2015" name="Genome Biol. Evol.">
        <title>Comparative Genomics of a Bacterivorous Green Alga Reveals Evolutionary Causalities and Consequences of Phago-Mixotrophic Mode of Nutrition.</title>
        <authorList>
            <person name="Burns J.A."/>
            <person name="Paasch A."/>
            <person name="Narechania A."/>
            <person name="Kim E."/>
        </authorList>
    </citation>
    <scope>NUCLEOTIDE SEQUENCE [LARGE SCALE GENOMIC DNA]</scope>
    <source>
        <strain evidence="1 2">PLY_AMNH</strain>
    </source>
</reference>
<proteinExistence type="predicted"/>
<organism evidence="1 2">
    <name type="scientific">Cymbomonas tetramitiformis</name>
    <dbReference type="NCBI Taxonomy" id="36881"/>
    <lineage>
        <taxon>Eukaryota</taxon>
        <taxon>Viridiplantae</taxon>
        <taxon>Chlorophyta</taxon>
        <taxon>Pyramimonadophyceae</taxon>
        <taxon>Pyramimonadales</taxon>
        <taxon>Pyramimonadaceae</taxon>
        <taxon>Cymbomonas</taxon>
    </lineage>
</organism>
<sequence length="128" mass="12988">MAAPPPDPTVEAHAGILVPDAALPSGYKLPIHWDAGVATAIWRDVREQSVQRWKDVGQFVKSLRDFAVAQAPIASGAGILAGSLLPVAGAPAAGAGAAAAGVPDPDILLLQQQLAKQHADHAAALIAI</sequence>
<gene>
    <name evidence="1" type="ORF">CYMTET_13533</name>
</gene>
<dbReference type="AlphaFoldDB" id="A0AAE0LB37"/>
<dbReference type="EMBL" id="LGRX02005387">
    <property type="protein sequence ID" value="KAK3278537.1"/>
    <property type="molecule type" value="Genomic_DNA"/>
</dbReference>
<protein>
    <submittedName>
        <fullName evidence="1">Uncharacterized protein</fullName>
    </submittedName>
</protein>
<evidence type="ECO:0000313" key="1">
    <source>
        <dbReference type="EMBL" id="KAK3278537.1"/>
    </source>
</evidence>
<dbReference type="Proteomes" id="UP001190700">
    <property type="component" value="Unassembled WGS sequence"/>
</dbReference>
<name>A0AAE0LB37_9CHLO</name>
<evidence type="ECO:0000313" key="2">
    <source>
        <dbReference type="Proteomes" id="UP001190700"/>
    </source>
</evidence>
<accession>A0AAE0LB37</accession>